<dbReference type="InterPro" id="IPR001041">
    <property type="entry name" value="2Fe-2S_ferredoxin-type"/>
</dbReference>
<feature type="domain" description="2Fe-2S ferredoxin-type" evidence="15">
    <location>
        <begin position="1"/>
        <end position="94"/>
    </location>
</feature>
<dbReference type="InterPro" id="IPR012675">
    <property type="entry name" value="Beta-grasp_dom_sf"/>
</dbReference>
<comment type="similarity">
    <text evidence="4">Belongs to the succinate dehydrogenase/fumarate reductase iron-sulfur protein family.</text>
</comment>
<evidence type="ECO:0000256" key="9">
    <source>
        <dbReference type="ARBA" id="ARBA00022723"/>
    </source>
</evidence>
<keyword evidence="8" id="KW-0001">2Fe-2S</keyword>
<dbReference type="EMBL" id="UINC01105091">
    <property type="protein sequence ID" value="SVC68768.1"/>
    <property type="molecule type" value="Genomic_DNA"/>
</dbReference>
<dbReference type="PANTHER" id="PTHR11921">
    <property type="entry name" value="SUCCINATE DEHYDROGENASE IRON-SULFUR PROTEIN"/>
    <property type="match status" value="1"/>
</dbReference>
<dbReference type="NCBIfam" id="NF004616">
    <property type="entry name" value="PRK05950.1"/>
    <property type="match status" value="1"/>
</dbReference>
<dbReference type="Gene3D" id="3.10.20.30">
    <property type="match status" value="1"/>
</dbReference>
<organism evidence="17">
    <name type="scientific">marine metagenome</name>
    <dbReference type="NCBI Taxonomy" id="408172"/>
    <lineage>
        <taxon>unclassified sequences</taxon>
        <taxon>metagenomes</taxon>
        <taxon>ecological metagenomes</taxon>
    </lineage>
</organism>
<dbReference type="InterPro" id="IPR036010">
    <property type="entry name" value="2Fe-2S_ferredoxin-like_sf"/>
</dbReference>
<evidence type="ECO:0000256" key="8">
    <source>
        <dbReference type="ARBA" id="ARBA00022714"/>
    </source>
</evidence>
<dbReference type="AlphaFoldDB" id="A0A382P7R2"/>
<sequence>MQVIVSVNRFNPKDNNGKYWEDYNLEIEENSTVLDALIKIREEIDGSLAMRCSCRSAICGSCAMRVNGHARLACNTKLVDMTDDAGMIKVEPMTNFPVIKDLVIDQQMFWDKVKQVSPWLQSEGPEPKGEYVASNESMNHLAGVMACIMCGACVSDCSVMEIDKNFIGPAALAKAYRFVGDPRDSKSVERLGVLNAYSGIWDCTRCYECVEVCPKSIAPMDRIMALREEAISVGYDDTMGARHADVFAD</sequence>
<dbReference type="SUPFAM" id="SSF54292">
    <property type="entry name" value="2Fe-2S ferredoxin-like"/>
    <property type="match status" value="1"/>
</dbReference>
<dbReference type="FunFam" id="1.10.1060.10:FF:000003">
    <property type="entry name" value="Succinate dehydrogenase iron-sulfur subunit"/>
    <property type="match status" value="1"/>
</dbReference>
<evidence type="ECO:0000256" key="11">
    <source>
        <dbReference type="ARBA" id="ARBA00023004"/>
    </source>
</evidence>
<dbReference type="InterPro" id="IPR009051">
    <property type="entry name" value="Helical_ferredxn"/>
</dbReference>
<comment type="cofactor">
    <cofactor evidence="14">
        <name>[2Fe-2S] cluster</name>
        <dbReference type="ChEBI" id="CHEBI:190135"/>
    </cofactor>
</comment>
<evidence type="ECO:0000256" key="14">
    <source>
        <dbReference type="ARBA" id="ARBA00034078"/>
    </source>
</evidence>
<evidence type="ECO:0000313" key="17">
    <source>
        <dbReference type="EMBL" id="SVC68768.1"/>
    </source>
</evidence>
<evidence type="ECO:0000256" key="7">
    <source>
        <dbReference type="ARBA" id="ARBA00022532"/>
    </source>
</evidence>
<feature type="non-terminal residue" evidence="17">
    <location>
        <position position="249"/>
    </location>
</feature>
<dbReference type="GO" id="GO:0051538">
    <property type="term" value="F:3 iron, 4 sulfur cluster binding"/>
    <property type="evidence" value="ECO:0007669"/>
    <property type="project" value="UniProtKB-KW"/>
</dbReference>
<dbReference type="GO" id="GO:0008177">
    <property type="term" value="F:succinate dehydrogenase (quinone) activity"/>
    <property type="evidence" value="ECO:0007669"/>
    <property type="project" value="UniProtKB-EC"/>
</dbReference>
<dbReference type="SUPFAM" id="SSF46548">
    <property type="entry name" value="alpha-helical ferredoxin"/>
    <property type="match status" value="1"/>
</dbReference>
<keyword evidence="7" id="KW-0816">Tricarboxylic acid cycle</keyword>
<keyword evidence="6" id="KW-0004">4Fe-4S</keyword>
<protein>
    <recommendedName>
        <fullName evidence="5">succinate dehydrogenase</fullName>
        <ecNumber evidence="5">1.3.5.1</ecNumber>
    </recommendedName>
</protein>
<dbReference type="InterPro" id="IPR004489">
    <property type="entry name" value="Succ_DH/fum_Rdtase_Fe-S"/>
</dbReference>
<keyword evidence="13" id="KW-0003">3Fe-4S</keyword>
<evidence type="ECO:0000256" key="3">
    <source>
        <dbReference type="ARBA" id="ARBA00005163"/>
    </source>
</evidence>
<dbReference type="PROSITE" id="PS51379">
    <property type="entry name" value="4FE4S_FER_2"/>
    <property type="match status" value="1"/>
</dbReference>
<proteinExistence type="inferred from homology"/>
<evidence type="ECO:0000256" key="1">
    <source>
        <dbReference type="ARBA" id="ARBA00001927"/>
    </source>
</evidence>
<dbReference type="GO" id="GO:0046872">
    <property type="term" value="F:metal ion binding"/>
    <property type="evidence" value="ECO:0007669"/>
    <property type="project" value="UniProtKB-KW"/>
</dbReference>
<dbReference type="InterPro" id="IPR050573">
    <property type="entry name" value="SDH/FRD_Iron-Sulfur"/>
</dbReference>
<evidence type="ECO:0000256" key="2">
    <source>
        <dbReference type="ARBA" id="ARBA00001966"/>
    </source>
</evidence>
<dbReference type="PROSITE" id="PS51085">
    <property type="entry name" value="2FE2S_FER_2"/>
    <property type="match status" value="1"/>
</dbReference>
<gene>
    <name evidence="17" type="ORF">METZ01_LOCUS321622</name>
</gene>
<evidence type="ECO:0000259" key="16">
    <source>
        <dbReference type="PROSITE" id="PS51379"/>
    </source>
</evidence>
<dbReference type="InterPro" id="IPR025192">
    <property type="entry name" value="Succ_DH/fum_Rdtase_N"/>
</dbReference>
<keyword evidence="9" id="KW-0479">Metal-binding</keyword>
<evidence type="ECO:0000256" key="6">
    <source>
        <dbReference type="ARBA" id="ARBA00022485"/>
    </source>
</evidence>
<dbReference type="CDD" id="cd00207">
    <property type="entry name" value="fer2"/>
    <property type="match status" value="1"/>
</dbReference>
<evidence type="ECO:0000256" key="10">
    <source>
        <dbReference type="ARBA" id="ARBA00023002"/>
    </source>
</evidence>
<evidence type="ECO:0000256" key="13">
    <source>
        <dbReference type="ARBA" id="ARBA00023291"/>
    </source>
</evidence>
<evidence type="ECO:0000259" key="15">
    <source>
        <dbReference type="PROSITE" id="PS51085"/>
    </source>
</evidence>
<evidence type="ECO:0000256" key="5">
    <source>
        <dbReference type="ARBA" id="ARBA00012792"/>
    </source>
</evidence>
<dbReference type="GO" id="GO:0009055">
    <property type="term" value="F:electron transfer activity"/>
    <property type="evidence" value="ECO:0007669"/>
    <property type="project" value="InterPro"/>
</dbReference>
<dbReference type="GO" id="GO:0006099">
    <property type="term" value="P:tricarboxylic acid cycle"/>
    <property type="evidence" value="ECO:0007669"/>
    <property type="project" value="UniProtKB-KW"/>
</dbReference>
<dbReference type="GO" id="GO:0051537">
    <property type="term" value="F:2 iron, 2 sulfur cluster binding"/>
    <property type="evidence" value="ECO:0007669"/>
    <property type="project" value="UniProtKB-KW"/>
</dbReference>
<dbReference type="PROSITE" id="PS00197">
    <property type="entry name" value="2FE2S_FER_1"/>
    <property type="match status" value="1"/>
</dbReference>
<dbReference type="InterPro" id="IPR017900">
    <property type="entry name" value="4Fe4S_Fe_S_CS"/>
</dbReference>
<comment type="cofactor">
    <cofactor evidence="1">
        <name>[3Fe-4S] cluster</name>
        <dbReference type="ChEBI" id="CHEBI:21137"/>
    </cofactor>
</comment>
<dbReference type="InterPro" id="IPR017896">
    <property type="entry name" value="4Fe4S_Fe-S-bd"/>
</dbReference>
<accession>A0A382P7R2</accession>
<name>A0A382P7R2_9ZZZZ</name>
<dbReference type="PANTHER" id="PTHR11921:SF29">
    <property type="entry name" value="SUCCINATE DEHYDROGENASE [UBIQUINONE] IRON-SULFUR SUBUNIT, MITOCHONDRIAL"/>
    <property type="match status" value="1"/>
</dbReference>
<keyword evidence="11" id="KW-0408">Iron</keyword>
<comment type="pathway">
    <text evidence="3">Carbohydrate metabolism; tricarboxylic acid cycle.</text>
</comment>
<keyword evidence="10" id="KW-0560">Oxidoreductase</keyword>
<dbReference type="NCBIfam" id="TIGR00384">
    <property type="entry name" value="dhsB"/>
    <property type="match status" value="1"/>
</dbReference>
<dbReference type="Gene3D" id="1.10.1060.10">
    <property type="entry name" value="Alpha-helical ferredoxin"/>
    <property type="match status" value="1"/>
</dbReference>
<dbReference type="GO" id="GO:0022904">
    <property type="term" value="P:respiratory electron transport chain"/>
    <property type="evidence" value="ECO:0007669"/>
    <property type="project" value="TreeGrafter"/>
</dbReference>
<feature type="domain" description="4Fe-4S ferredoxin-type" evidence="16">
    <location>
        <begin position="203"/>
        <end position="223"/>
    </location>
</feature>
<dbReference type="EC" id="1.3.5.1" evidence="5"/>
<keyword evidence="12" id="KW-0411">Iron-sulfur</keyword>
<evidence type="ECO:0000256" key="4">
    <source>
        <dbReference type="ARBA" id="ARBA00009433"/>
    </source>
</evidence>
<dbReference type="GO" id="GO:0051539">
    <property type="term" value="F:4 iron, 4 sulfur cluster binding"/>
    <property type="evidence" value="ECO:0007669"/>
    <property type="project" value="UniProtKB-KW"/>
</dbReference>
<dbReference type="Pfam" id="PF13085">
    <property type="entry name" value="Fer2_3"/>
    <property type="match status" value="1"/>
</dbReference>
<comment type="cofactor">
    <cofactor evidence="2">
        <name>[4Fe-4S] cluster</name>
        <dbReference type="ChEBI" id="CHEBI:49883"/>
    </cofactor>
</comment>
<reference evidence="17" key="1">
    <citation type="submission" date="2018-05" db="EMBL/GenBank/DDBJ databases">
        <authorList>
            <person name="Lanie J.A."/>
            <person name="Ng W.-L."/>
            <person name="Kazmierczak K.M."/>
            <person name="Andrzejewski T.M."/>
            <person name="Davidsen T.M."/>
            <person name="Wayne K.J."/>
            <person name="Tettelin H."/>
            <person name="Glass J.I."/>
            <person name="Rusch D."/>
            <person name="Podicherti R."/>
            <person name="Tsui H.-C.T."/>
            <person name="Winkler M.E."/>
        </authorList>
    </citation>
    <scope>NUCLEOTIDE SEQUENCE</scope>
</reference>
<dbReference type="PROSITE" id="PS00198">
    <property type="entry name" value="4FE4S_FER_1"/>
    <property type="match status" value="1"/>
</dbReference>
<dbReference type="Pfam" id="PF13183">
    <property type="entry name" value="Fer4_8"/>
    <property type="match status" value="1"/>
</dbReference>
<dbReference type="InterPro" id="IPR006058">
    <property type="entry name" value="2Fe2S_fd_BS"/>
</dbReference>
<evidence type="ECO:0000256" key="12">
    <source>
        <dbReference type="ARBA" id="ARBA00023014"/>
    </source>
</evidence>